<dbReference type="Proteomes" id="UP000234789">
    <property type="component" value="Unassembled WGS sequence"/>
</dbReference>
<feature type="region of interest" description="Disordered" evidence="9">
    <location>
        <begin position="1"/>
        <end position="65"/>
    </location>
</feature>
<dbReference type="GO" id="GO:0006281">
    <property type="term" value="P:DNA repair"/>
    <property type="evidence" value="ECO:0007669"/>
    <property type="project" value="UniProtKB-KW"/>
</dbReference>
<evidence type="ECO:0000313" key="12">
    <source>
        <dbReference type="EMBL" id="PLT48281.1"/>
    </source>
</evidence>
<evidence type="ECO:0000256" key="1">
    <source>
        <dbReference type="ARBA" id="ARBA00022741"/>
    </source>
</evidence>
<dbReference type="GO" id="GO:0004386">
    <property type="term" value="F:helicase activity"/>
    <property type="evidence" value="ECO:0007669"/>
    <property type="project" value="UniProtKB-KW"/>
</dbReference>
<feature type="domain" description="Helicase C-terminal" evidence="11">
    <location>
        <begin position="490"/>
        <end position="637"/>
    </location>
</feature>
<organism evidence="12 13">
    <name type="scientific">Paenibacillus pasadenensis</name>
    <dbReference type="NCBI Taxonomy" id="217090"/>
    <lineage>
        <taxon>Bacteria</taxon>
        <taxon>Bacillati</taxon>
        <taxon>Bacillota</taxon>
        <taxon>Bacilli</taxon>
        <taxon>Bacillales</taxon>
        <taxon>Paenibacillaceae</taxon>
        <taxon>Paenibacillus</taxon>
    </lineage>
</organism>
<dbReference type="SMART" id="SM00487">
    <property type="entry name" value="DEXDc"/>
    <property type="match status" value="1"/>
</dbReference>
<protein>
    <submittedName>
        <fullName evidence="12">Helicase domain protein</fullName>
    </submittedName>
</protein>
<keyword evidence="1" id="KW-0547">Nucleotide-binding</keyword>
<dbReference type="Pfam" id="PF00271">
    <property type="entry name" value="Helicase_C"/>
    <property type="match status" value="1"/>
</dbReference>
<dbReference type="Pfam" id="PF23234">
    <property type="entry name" value="WHD_4th_Lhr"/>
    <property type="match status" value="1"/>
</dbReference>
<dbReference type="InterPro" id="IPR013701">
    <property type="entry name" value="Lhr-like_DEAD/DEAH_assoc"/>
</dbReference>
<dbReference type="InterPro" id="IPR052511">
    <property type="entry name" value="ATP-dep_Helicase"/>
</dbReference>
<dbReference type="EMBL" id="NFEZ01000001">
    <property type="protein sequence ID" value="PLT48281.1"/>
    <property type="molecule type" value="Genomic_DNA"/>
</dbReference>
<dbReference type="PROSITE" id="PS51194">
    <property type="entry name" value="HELICASE_CTER"/>
    <property type="match status" value="1"/>
</dbReference>
<evidence type="ECO:0000256" key="2">
    <source>
        <dbReference type="ARBA" id="ARBA00022763"/>
    </source>
</evidence>
<keyword evidence="7" id="KW-0234">DNA repair</keyword>
<evidence type="ECO:0000313" key="13">
    <source>
        <dbReference type="Proteomes" id="UP000234789"/>
    </source>
</evidence>
<keyword evidence="2" id="KW-0227">DNA damage</keyword>
<dbReference type="InterPro" id="IPR055368">
    <property type="entry name" value="WH3_Lhr"/>
</dbReference>
<evidence type="ECO:0000256" key="4">
    <source>
        <dbReference type="ARBA" id="ARBA00022806"/>
    </source>
</evidence>
<feature type="compositionally biased region" description="Low complexity" evidence="9">
    <location>
        <begin position="137"/>
        <end position="157"/>
    </location>
</feature>
<feature type="compositionally biased region" description="Low complexity" evidence="9">
    <location>
        <begin position="164"/>
        <end position="190"/>
    </location>
</feature>
<keyword evidence="5" id="KW-0067">ATP-binding</keyword>
<dbReference type="Gene3D" id="3.40.50.300">
    <property type="entry name" value="P-loop containing nucleotide triphosphate hydrolases"/>
    <property type="match status" value="3"/>
</dbReference>
<dbReference type="InterPro" id="IPR001650">
    <property type="entry name" value="Helicase_C-like"/>
</dbReference>
<dbReference type="InterPro" id="IPR027417">
    <property type="entry name" value="P-loop_NTPase"/>
</dbReference>
<evidence type="ECO:0000259" key="10">
    <source>
        <dbReference type="PROSITE" id="PS51192"/>
    </source>
</evidence>
<sequence>MKAPGEKGGPSRDRRQAEAGVRPKSRSGRHEGSAVPADGVEAGAEAIGGAGDRPPGKARSADSLDPALEPFHPVLARWFADSFGTPTDAQRSAWSSILGGAHTLLAAPTGSGKTLAALLPCLDRLLRAKEAAFSPDGAGAGRLAAAKPAPAAEADPGVDPTPRSASASESASAPGLAPASDSAPAAGSGKAASVWRPGVRVLYVTPLKALNNDIYDHVTEFVAQIAERMEQWSHQGVPGITCAVRTGDTPSSKRAAMLRRPPDVLVTTPESLFILLGSDKGRLMLQTAEQIIVDEIHDLAADKRGSHLSLTLERLEAWRGSPLQRIGLSATQKPMERVARFLGGWAPPKAFAAEESADLIDAGTAQADPPNGGNALAGIPDTANARAGLPDAGTAQTVLHDAANAQAGLPNAVNAQAVLHDAAPAPIGPLAEEASAQAEPLPAHPLGYVPRPVAIIESAMAKTMDVLVTMPGRVRLGGSRDSVWFPIMDRLLQLMEGCRSVLVFVNSRRMAERLCLRLNDYTGQEMCRAHHGSMDRGRRLEVERLLKEGRLRCIVATSSLELGIDVGHVDLVVQLDSPLSAAAGIQRIGRAGHGVGEASRGIILARQRGVLPEIAVLARMIAERDIDPIEVPRHALDVLSQQAVAIASLDTVPVEEMYRLILGSDSYRAFPRQRLLDMLAVLAGLYPFARPLLEWDREANAVGPRPNSRMAAVTGAGTIPQSGAYPVHHADSRSHVGELDEEFVQESRVGDVFQLGTSSWMISSISKDRVYVKETGNRFSEIPFWRNEAGSRSYRLGERVAQLWTELMERLEAADAASSEAPSASSFDAARVGAPAPADARDAAPTILAADAASHEAPSEMSFDAARVGAAPALPDGPESEPARPKPSASGDGAPLAPTNADESDAPFSAAEEAVIRDLQEPYRLDDRAARSLVSLVRAQRATGVVPTAARLAVEVYKDIAGQTHIVIHNAWGRRVNRTLQLAIERKFETSLPHRLYGNAKDNGIEFVLPEWDPSWLQAVRSVTPDNLRELLVEALPGSPLLAVAFRRIAETSLLLKRSFGRTPMWQLRLRGEELLRAALPYADRFPYLGEAMRECLRDYLDEPRLKELLGQMQEGRIAMAVHYRDLPSPLASQFAADYVNMRIYEGDGLDRAVQAQLLQMSRELAGELFGQEALRGAVDPQVLEAERRRLETPAAGAPGSADELYRLLKQRGDLTEAELLGAADADPSAAGWLRQLRQQRRVAGYEPGGGLAGRFICADEAELYGRFPQEDDAASFVVERWIAGRLAFTPEELAARYPALGADGARSLIPRLLEADRIQLAPFAEEDELLYTSALTAARVVRLSVQAARGRSEAADAVRWCRLLAGRQHALQGTQLQGEHGLLRVLEQLQGFFFPLSYWESFLLPSRLASYRPEELDLLCASGEVLWLGRQGDGEKEGKIAFFLPESRDLIASWLPQEDARPAHPQLLERLKRGGAMFLAPLARELGRQPSEVQAELLELVWQGQVSNDQFAPLRGPSSASRSRGSRSGRGAWGGSGLGRWFWTGSLRPPQDSGSHRPQAAASTGLAKRSAAEPSASTESGLPALRSGPSASNAHHGDGAAPAAGSLPQDGSPALRWIDRLLDVYGIVSRDLAAAMSPCAWDELLPALKRLEEWGVLVRGQLIEGVPAMQFTTREIAESLRQPLPGEEDGLTVLSAADPANPFGLLADWPGDGDGGFARKPGNFLVLEDGEWRFWVESNGRRIRSLGPKGEARDEAPAAASLQQALASIAARQGLAKIAVEQWNGRPVDETPAAEALRGLGAERDRHRFVLWKSQLSARR</sequence>
<dbReference type="Pfam" id="PF00270">
    <property type="entry name" value="DEAD"/>
    <property type="match status" value="1"/>
</dbReference>
<dbReference type="SMART" id="SM00490">
    <property type="entry name" value="HELICc"/>
    <property type="match status" value="1"/>
</dbReference>
<dbReference type="PROSITE" id="PS51192">
    <property type="entry name" value="HELICASE_ATP_BIND_1"/>
    <property type="match status" value="1"/>
</dbReference>
<gene>
    <name evidence="12" type="ORF">B8V81_0413</name>
</gene>
<evidence type="ECO:0000256" key="7">
    <source>
        <dbReference type="ARBA" id="ARBA00023204"/>
    </source>
</evidence>
<evidence type="ECO:0000256" key="8">
    <source>
        <dbReference type="ARBA" id="ARBA00023235"/>
    </source>
</evidence>
<dbReference type="GO" id="GO:0003677">
    <property type="term" value="F:DNA binding"/>
    <property type="evidence" value="ECO:0007669"/>
    <property type="project" value="UniProtKB-KW"/>
</dbReference>
<feature type="domain" description="Helicase ATP-binding" evidence="10">
    <location>
        <begin position="94"/>
        <end position="350"/>
    </location>
</feature>
<dbReference type="InterPro" id="IPR011545">
    <property type="entry name" value="DEAD/DEAH_box_helicase_dom"/>
</dbReference>
<dbReference type="InterPro" id="IPR045628">
    <property type="entry name" value="Lhr_WH_dom"/>
</dbReference>
<dbReference type="Pfam" id="PF19306">
    <property type="entry name" value="WHD_Lhr"/>
    <property type="match status" value="1"/>
</dbReference>
<keyword evidence="4 12" id="KW-0347">Helicase</keyword>
<evidence type="ECO:0000256" key="5">
    <source>
        <dbReference type="ARBA" id="ARBA00022840"/>
    </source>
</evidence>
<feature type="region of interest" description="Disordered" evidence="9">
    <location>
        <begin position="819"/>
        <end position="838"/>
    </location>
</feature>
<dbReference type="PANTHER" id="PTHR47962">
    <property type="entry name" value="ATP-DEPENDENT HELICASE LHR-RELATED-RELATED"/>
    <property type="match status" value="1"/>
</dbReference>
<keyword evidence="6" id="KW-0238">DNA-binding</keyword>
<keyword evidence="13" id="KW-1185">Reference proteome</keyword>
<dbReference type="PANTHER" id="PTHR47962:SF5">
    <property type="entry name" value="ATP-DEPENDENT HELICASE LHR-RELATED"/>
    <property type="match status" value="1"/>
</dbReference>
<dbReference type="Pfam" id="PF23235">
    <property type="entry name" value="WHD_3rd_Lhr"/>
    <property type="match status" value="1"/>
</dbReference>
<name>A0A2N5ND56_9BACL</name>
<accession>A0A2N5ND56</accession>
<dbReference type="RefSeq" id="WP_101807580.1">
    <property type="nucleotide sequence ID" value="NZ_NFEZ01000001.1"/>
</dbReference>
<feature type="compositionally biased region" description="Low complexity" evidence="9">
    <location>
        <begin position="1514"/>
        <end position="1524"/>
    </location>
</feature>
<reference evidence="12 13" key="1">
    <citation type="submission" date="2017-05" db="EMBL/GenBank/DDBJ databases">
        <title>Functional genome analysis of Paenibacillus pasadenensis strain R16: insights on endophytic life style and antifungal activity.</title>
        <authorList>
            <person name="Passera A."/>
            <person name="Marcolungo L."/>
            <person name="Casati P."/>
            <person name="Brasca M."/>
            <person name="Quaglino F."/>
            <person name="Delledonne M."/>
        </authorList>
    </citation>
    <scope>NUCLEOTIDE SEQUENCE [LARGE SCALE GENOMIC DNA]</scope>
    <source>
        <strain evidence="12 13">R16</strain>
    </source>
</reference>
<evidence type="ECO:0000259" key="11">
    <source>
        <dbReference type="PROSITE" id="PS51194"/>
    </source>
</evidence>
<evidence type="ECO:0000256" key="9">
    <source>
        <dbReference type="SAM" id="MobiDB-lite"/>
    </source>
</evidence>
<dbReference type="Pfam" id="PF08494">
    <property type="entry name" value="DEAD_assoc"/>
    <property type="match status" value="1"/>
</dbReference>
<dbReference type="InterPro" id="IPR055367">
    <property type="entry name" value="WH4_Lhr"/>
</dbReference>
<dbReference type="InterPro" id="IPR014001">
    <property type="entry name" value="Helicase_ATP-bd"/>
</dbReference>
<dbReference type="GO" id="GO:0005524">
    <property type="term" value="F:ATP binding"/>
    <property type="evidence" value="ECO:0007669"/>
    <property type="project" value="UniProtKB-KW"/>
</dbReference>
<feature type="region of interest" description="Disordered" evidence="9">
    <location>
        <begin position="1510"/>
        <end position="1609"/>
    </location>
</feature>
<evidence type="ECO:0000256" key="3">
    <source>
        <dbReference type="ARBA" id="ARBA00022801"/>
    </source>
</evidence>
<dbReference type="GO" id="GO:0016887">
    <property type="term" value="F:ATP hydrolysis activity"/>
    <property type="evidence" value="ECO:0007669"/>
    <property type="project" value="TreeGrafter"/>
</dbReference>
<dbReference type="SUPFAM" id="SSF52540">
    <property type="entry name" value="P-loop containing nucleoside triphosphate hydrolases"/>
    <property type="match status" value="1"/>
</dbReference>
<proteinExistence type="predicted"/>
<comment type="caution">
    <text evidence="12">The sequence shown here is derived from an EMBL/GenBank/DDBJ whole genome shotgun (WGS) entry which is preliminary data.</text>
</comment>
<keyword evidence="8" id="KW-0413">Isomerase</keyword>
<keyword evidence="3" id="KW-0378">Hydrolase</keyword>
<feature type="region of interest" description="Disordered" evidence="9">
    <location>
        <begin position="870"/>
        <end position="907"/>
    </location>
</feature>
<feature type="region of interest" description="Disordered" evidence="9">
    <location>
        <begin position="137"/>
        <end position="190"/>
    </location>
</feature>
<evidence type="ECO:0000256" key="6">
    <source>
        <dbReference type="ARBA" id="ARBA00023125"/>
    </source>
</evidence>